<dbReference type="AlphaFoldDB" id="A0A072PL93"/>
<dbReference type="Pfam" id="PF00797">
    <property type="entry name" value="Acetyltransf_2"/>
    <property type="match status" value="1"/>
</dbReference>
<dbReference type="Proteomes" id="UP000027920">
    <property type="component" value="Unassembled WGS sequence"/>
</dbReference>
<dbReference type="Gene3D" id="3.30.2140.20">
    <property type="match status" value="1"/>
</dbReference>
<comment type="caution">
    <text evidence="2">The sequence shown here is derived from an EMBL/GenBank/DDBJ whole genome shotgun (WGS) entry which is preliminary data.</text>
</comment>
<evidence type="ECO:0000256" key="1">
    <source>
        <dbReference type="ARBA" id="ARBA00006547"/>
    </source>
</evidence>
<evidence type="ECO:0000313" key="2">
    <source>
        <dbReference type="EMBL" id="KEF60844.1"/>
    </source>
</evidence>
<keyword evidence="3" id="KW-1185">Reference proteome</keyword>
<protein>
    <submittedName>
        <fullName evidence="2">Uncharacterized protein</fullName>
    </submittedName>
</protein>
<dbReference type="HOGENOM" id="CLU_049918_2_0_1"/>
<dbReference type="VEuPathDB" id="FungiDB:A1O9_02406"/>
<reference evidence="2 3" key="1">
    <citation type="submission" date="2013-03" db="EMBL/GenBank/DDBJ databases">
        <title>The Genome Sequence of Exophiala aquamarina CBS 119918.</title>
        <authorList>
            <consortium name="The Broad Institute Genomics Platform"/>
            <person name="Cuomo C."/>
            <person name="de Hoog S."/>
            <person name="Gorbushina A."/>
            <person name="Walker B."/>
            <person name="Young S.K."/>
            <person name="Zeng Q."/>
            <person name="Gargeya S."/>
            <person name="Fitzgerald M."/>
            <person name="Haas B."/>
            <person name="Abouelleil A."/>
            <person name="Allen A.W."/>
            <person name="Alvarado L."/>
            <person name="Arachchi H.M."/>
            <person name="Berlin A.M."/>
            <person name="Chapman S.B."/>
            <person name="Gainer-Dewar J."/>
            <person name="Goldberg J."/>
            <person name="Griggs A."/>
            <person name="Gujja S."/>
            <person name="Hansen M."/>
            <person name="Howarth C."/>
            <person name="Imamovic A."/>
            <person name="Ireland A."/>
            <person name="Larimer J."/>
            <person name="McCowan C."/>
            <person name="Murphy C."/>
            <person name="Pearson M."/>
            <person name="Poon T.W."/>
            <person name="Priest M."/>
            <person name="Roberts A."/>
            <person name="Saif S."/>
            <person name="Shea T."/>
            <person name="Sisk P."/>
            <person name="Sykes S."/>
            <person name="Wortman J."/>
            <person name="Nusbaum C."/>
            <person name="Birren B."/>
        </authorList>
    </citation>
    <scope>NUCLEOTIDE SEQUENCE [LARGE SCALE GENOMIC DNA]</scope>
    <source>
        <strain evidence="2 3">CBS 119918</strain>
    </source>
</reference>
<dbReference type="STRING" id="1182545.A0A072PL93"/>
<dbReference type="GO" id="GO:0016407">
    <property type="term" value="F:acetyltransferase activity"/>
    <property type="evidence" value="ECO:0007669"/>
    <property type="project" value="InterPro"/>
</dbReference>
<dbReference type="InterPro" id="IPR001447">
    <property type="entry name" value="Arylamine_N-AcTrfase"/>
</dbReference>
<dbReference type="RefSeq" id="XP_013263434.1">
    <property type="nucleotide sequence ID" value="XM_013407980.1"/>
</dbReference>
<gene>
    <name evidence="2" type="ORF">A1O9_02406</name>
</gene>
<comment type="similarity">
    <text evidence="1">Belongs to the arylamine N-acetyltransferase family.</text>
</comment>
<dbReference type="InterPro" id="IPR053710">
    <property type="entry name" value="Arylamine_NAT_domain_sf"/>
</dbReference>
<accession>A0A072PL93</accession>
<dbReference type="InterPro" id="IPR038765">
    <property type="entry name" value="Papain-like_cys_pep_sf"/>
</dbReference>
<dbReference type="SUPFAM" id="SSF54001">
    <property type="entry name" value="Cysteine proteinases"/>
    <property type="match status" value="1"/>
</dbReference>
<dbReference type="EMBL" id="AMGV01000002">
    <property type="protein sequence ID" value="KEF60844.1"/>
    <property type="molecule type" value="Genomic_DNA"/>
</dbReference>
<evidence type="ECO:0000313" key="3">
    <source>
        <dbReference type="Proteomes" id="UP000027920"/>
    </source>
</evidence>
<dbReference type="OrthoDB" id="10260017at2759"/>
<name>A0A072PL93_9EURO</name>
<dbReference type="PANTHER" id="PTHR11786">
    <property type="entry name" value="N-HYDROXYARYLAMINE O-ACETYLTRANSFERASE"/>
    <property type="match status" value="1"/>
</dbReference>
<proteinExistence type="inferred from homology"/>
<organism evidence="2 3">
    <name type="scientific">Exophiala aquamarina CBS 119918</name>
    <dbReference type="NCBI Taxonomy" id="1182545"/>
    <lineage>
        <taxon>Eukaryota</taxon>
        <taxon>Fungi</taxon>
        <taxon>Dikarya</taxon>
        <taxon>Ascomycota</taxon>
        <taxon>Pezizomycotina</taxon>
        <taxon>Eurotiomycetes</taxon>
        <taxon>Chaetothyriomycetidae</taxon>
        <taxon>Chaetothyriales</taxon>
        <taxon>Herpotrichiellaceae</taxon>
        <taxon>Exophiala</taxon>
    </lineage>
</organism>
<sequence length="331" mass="37584">MGSIPEQLPRGHCQLYTQEQLARYLEFINPDPSYSLAALQSEISQDPLAALSLLQLRQNCATVWGNVALHYSWHRSLPLDPDTLYHKIVERRLGGYCMENNMFFSTILRSLGYDLYVTGARISNALMGGSRDPEGFAGWQHEVIIVTISGRHYLVDVGFGSGSPVDPIPLTKDSEQERGSVPGSFVRLVHRHIAPNTTSHKAWVLELKNTTTNRWSGGYCFTEFEWLPQDFEIINYRTSKDPKSWFTYKLVLVRTLIDEETRTKAIGTIILTERKVERRLGTGKKEVLVEAKSEAERVQALRQWFGIVLTPEEERGIRSLATEITSEIVNV</sequence>
<dbReference type="PANTHER" id="PTHR11786:SF0">
    <property type="entry name" value="ARYLAMINE N-ACETYLTRANSFERASE 4-RELATED"/>
    <property type="match status" value="1"/>
</dbReference>
<dbReference type="GeneID" id="25277350"/>